<dbReference type="GO" id="GO:0010945">
    <property type="term" value="F:coenzyme A diphosphatase activity"/>
    <property type="evidence" value="ECO:0007669"/>
    <property type="project" value="InterPro"/>
</dbReference>
<evidence type="ECO:0000313" key="9">
    <source>
        <dbReference type="Proteomes" id="UP000078228"/>
    </source>
</evidence>
<dbReference type="OrthoDB" id="9802805at2"/>
<gene>
    <name evidence="8" type="ORF">AO384_0480</name>
</gene>
<comment type="cofactor">
    <cofactor evidence="1">
        <name>Mn(2+)</name>
        <dbReference type="ChEBI" id="CHEBI:29035"/>
    </cofactor>
</comment>
<evidence type="ECO:0000256" key="1">
    <source>
        <dbReference type="ARBA" id="ARBA00001936"/>
    </source>
</evidence>
<dbReference type="GO" id="GO:0046872">
    <property type="term" value="F:metal ion binding"/>
    <property type="evidence" value="ECO:0007669"/>
    <property type="project" value="UniProtKB-KW"/>
</dbReference>
<keyword evidence="6" id="KW-0464">Manganese</keyword>
<evidence type="ECO:0000256" key="6">
    <source>
        <dbReference type="ARBA" id="ARBA00023211"/>
    </source>
</evidence>
<protein>
    <submittedName>
        <fullName evidence="8">Putative nudix hydrolase YeaB</fullName>
    </submittedName>
</protein>
<dbReference type="PANTHER" id="PTHR12992:SF11">
    <property type="entry name" value="MITOCHONDRIAL COENZYME A DIPHOSPHATASE NUDT8"/>
    <property type="match status" value="1"/>
</dbReference>
<dbReference type="PANTHER" id="PTHR12992">
    <property type="entry name" value="NUDIX HYDROLASE"/>
    <property type="match status" value="1"/>
</dbReference>
<keyword evidence="5" id="KW-0460">Magnesium</keyword>
<keyword evidence="9" id="KW-1185">Reference proteome</keyword>
<evidence type="ECO:0000256" key="4">
    <source>
        <dbReference type="ARBA" id="ARBA00022801"/>
    </source>
</evidence>
<keyword evidence="3" id="KW-0479">Metal-binding</keyword>
<dbReference type="RefSeq" id="WP_064611666.1">
    <property type="nucleotide sequence ID" value="NZ_LXHB01000117.1"/>
</dbReference>
<accession>A0A198UNC9</accession>
<evidence type="ECO:0000313" key="8">
    <source>
        <dbReference type="EMBL" id="OAU97794.1"/>
    </source>
</evidence>
<evidence type="ECO:0000256" key="3">
    <source>
        <dbReference type="ARBA" id="ARBA00022723"/>
    </source>
</evidence>
<dbReference type="Gene3D" id="3.90.79.10">
    <property type="entry name" value="Nucleoside Triphosphate Pyrophosphohydrolase"/>
    <property type="match status" value="1"/>
</dbReference>
<comment type="cofactor">
    <cofactor evidence="2">
        <name>Mg(2+)</name>
        <dbReference type="ChEBI" id="CHEBI:18420"/>
    </cofactor>
</comment>
<organism evidence="8 9">
    <name type="scientific">Moraxella catarrhalis</name>
    <name type="common">Branhamella catarrhalis</name>
    <dbReference type="NCBI Taxonomy" id="480"/>
    <lineage>
        <taxon>Bacteria</taxon>
        <taxon>Pseudomonadati</taxon>
        <taxon>Pseudomonadota</taxon>
        <taxon>Gammaproteobacteria</taxon>
        <taxon>Moraxellales</taxon>
        <taxon>Moraxellaceae</taxon>
        <taxon>Moraxella</taxon>
    </lineage>
</organism>
<dbReference type="InterPro" id="IPR000086">
    <property type="entry name" value="NUDIX_hydrolase_dom"/>
</dbReference>
<dbReference type="InterPro" id="IPR045121">
    <property type="entry name" value="CoAse"/>
</dbReference>
<sequence>MNYFSSQIKVHTDPNFVDKTAVYLPSEHRFSKLSRSLSGYQGVDILSLTQNNDLIEGAYRQQLNQAYEQLLIDKPLPHACVLVAITDEISPRLLLTRRASNLSSHAGEVSLVGGKRDETDRSSYEVAIREAFEEVGLVNDASTLLGFLPMQISKKGLLVRPVVASITPDTADSLIASEDEIQRLFWADLTYLKTTPPMDYRFERPELGRTHTHLHTPAWLIDDRQIGEPEVVWGLTGRIIANLLHIGYGVRYQWYYHLQAHR</sequence>
<dbReference type="Proteomes" id="UP000078228">
    <property type="component" value="Unassembled WGS sequence"/>
</dbReference>
<dbReference type="InterPro" id="IPR015797">
    <property type="entry name" value="NUDIX_hydrolase-like_dom_sf"/>
</dbReference>
<proteinExistence type="predicted"/>
<dbReference type="SUPFAM" id="SSF55811">
    <property type="entry name" value="Nudix"/>
    <property type="match status" value="1"/>
</dbReference>
<dbReference type="Pfam" id="PF00293">
    <property type="entry name" value="NUDIX"/>
    <property type="match status" value="1"/>
</dbReference>
<name>A0A198UNC9_MORCA</name>
<dbReference type="CDD" id="cd03426">
    <property type="entry name" value="NUDIX_CoAse_Nudt7"/>
    <property type="match status" value="1"/>
</dbReference>
<dbReference type="AlphaFoldDB" id="A0A198UNC9"/>
<dbReference type="PROSITE" id="PS51462">
    <property type="entry name" value="NUDIX"/>
    <property type="match status" value="1"/>
</dbReference>
<evidence type="ECO:0000256" key="5">
    <source>
        <dbReference type="ARBA" id="ARBA00022842"/>
    </source>
</evidence>
<dbReference type="EMBL" id="LXHC01000005">
    <property type="protein sequence ID" value="OAU97794.1"/>
    <property type="molecule type" value="Genomic_DNA"/>
</dbReference>
<evidence type="ECO:0000256" key="2">
    <source>
        <dbReference type="ARBA" id="ARBA00001946"/>
    </source>
</evidence>
<feature type="domain" description="Nudix hydrolase" evidence="7">
    <location>
        <begin position="76"/>
        <end position="210"/>
    </location>
</feature>
<keyword evidence="4 8" id="KW-0378">Hydrolase</keyword>
<dbReference type="PATRIC" id="fig|480.237.peg.634"/>
<reference evidence="8 9" key="1">
    <citation type="journal article" date="2016" name="Genome Biol. Evol.">
        <title>Comparative Genomic Analyses of the Moraxella catarrhalis Serosensitive and Seroresistant Lineages Demonstrate Their Independent Evolution.</title>
        <authorList>
            <person name="Earl J.P."/>
            <person name="de Vries S.P."/>
            <person name="Ahmed A."/>
            <person name="Powell E."/>
            <person name="Schultz M.P."/>
            <person name="Hermans P.W."/>
            <person name="Hill D.J."/>
            <person name="Zhou Z."/>
            <person name="Constantinidou C.I."/>
            <person name="Hu F.Z."/>
            <person name="Bootsma H.J."/>
            <person name="Ehrlich G.D."/>
        </authorList>
    </citation>
    <scope>NUCLEOTIDE SEQUENCE [LARGE SCALE GENOMIC DNA]</scope>
    <source>
        <strain evidence="8 9">Z7542</strain>
    </source>
</reference>
<comment type="caution">
    <text evidence="8">The sequence shown here is derived from an EMBL/GenBank/DDBJ whole genome shotgun (WGS) entry which is preliminary data.</text>
</comment>
<evidence type="ECO:0000259" key="7">
    <source>
        <dbReference type="PROSITE" id="PS51462"/>
    </source>
</evidence>